<evidence type="ECO:0000313" key="2">
    <source>
        <dbReference type="EMBL" id="QIM17668.1"/>
    </source>
</evidence>
<reference evidence="2 3" key="1">
    <citation type="submission" date="2020-03" db="EMBL/GenBank/DDBJ databases">
        <title>Leucobacter sp. nov., isolated from beetles.</title>
        <authorList>
            <person name="Hyun D.-W."/>
            <person name="Bae J.-W."/>
        </authorList>
    </citation>
    <scope>NUCLEOTIDE SEQUENCE [LARGE SCALE GENOMIC DNA]</scope>
    <source>
        <strain evidence="2 3">HDW9A</strain>
    </source>
</reference>
<evidence type="ECO:0000256" key="1">
    <source>
        <dbReference type="SAM" id="Phobius"/>
    </source>
</evidence>
<feature type="transmembrane region" description="Helical" evidence="1">
    <location>
        <begin position="6"/>
        <end position="32"/>
    </location>
</feature>
<feature type="transmembrane region" description="Helical" evidence="1">
    <location>
        <begin position="67"/>
        <end position="93"/>
    </location>
</feature>
<organism evidence="2 3">
    <name type="scientific">Leucobacter coleopterorum</name>
    <dbReference type="NCBI Taxonomy" id="2714933"/>
    <lineage>
        <taxon>Bacteria</taxon>
        <taxon>Bacillati</taxon>
        <taxon>Actinomycetota</taxon>
        <taxon>Actinomycetes</taxon>
        <taxon>Micrococcales</taxon>
        <taxon>Microbacteriaceae</taxon>
        <taxon>Leucobacter</taxon>
    </lineage>
</organism>
<protein>
    <submittedName>
        <fullName evidence="2">Uncharacterized protein</fullName>
    </submittedName>
</protein>
<dbReference type="Proteomes" id="UP000503441">
    <property type="component" value="Chromosome"/>
</dbReference>
<sequence length="95" mass="10053">MENVNWFAIMFVVGISLIVMALTSLVMAVYLVPKAIAADRGRLAQEGSSVDPSSKVSRAKVLRKMPVLLTLVLCSAALAVVFLIVAALAVVSIHS</sequence>
<keyword evidence="1" id="KW-0472">Membrane</keyword>
<gene>
    <name evidence="2" type="ORF">G7066_01225</name>
</gene>
<dbReference type="RefSeq" id="WP_166328422.1">
    <property type="nucleotide sequence ID" value="NZ_CP049933.1"/>
</dbReference>
<evidence type="ECO:0000313" key="3">
    <source>
        <dbReference type="Proteomes" id="UP000503441"/>
    </source>
</evidence>
<keyword evidence="3" id="KW-1185">Reference proteome</keyword>
<dbReference type="EMBL" id="CP049933">
    <property type="protein sequence ID" value="QIM17668.1"/>
    <property type="molecule type" value="Genomic_DNA"/>
</dbReference>
<accession>A0ABX6JTP7</accession>
<keyword evidence="1" id="KW-1133">Transmembrane helix</keyword>
<keyword evidence="1" id="KW-0812">Transmembrane</keyword>
<name>A0ABX6JTP7_9MICO</name>
<proteinExistence type="predicted"/>